<protein>
    <submittedName>
        <fullName evidence="3">tRNA-dihydrouridine synthase</fullName>
    </submittedName>
</protein>
<evidence type="ECO:0000313" key="4">
    <source>
        <dbReference type="Proteomes" id="UP000265618"/>
    </source>
</evidence>
<dbReference type="InterPro" id="IPR035587">
    <property type="entry name" value="DUS-like_FMN-bd"/>
</dbReference>
<name>A0A9K3D2K2_9EUKA</name>
<dbReference type="GO" id="GO:0017150">
    <property type="term" value="F:tRNA dihydrouridine synthase activity"/>
    <property type="evidence" value="ECO:0007669"/>
    <property type="project" value="TreeGrafter"/>
</dbReference>
<evidence type="ECO:0000256" key="1">
    <source>
        <dbReference type="SAM" id="MobiDB-lite"/>
    </source>
</evidence>
<dbReference type="Gene3D" id="3.20.20.70">
    <property type="entry name" value="Aldolase class I"/>
    <property type="match status" value="1"/>
</dbReference>
<dbReference type="InterPro" id="IPR052582">
    <property type="entry name" value="tRNA-DUS-like"/>
</dbReference>
<feature type="compositionally biased region" description="Basic and acidic residues" evidence="1">
    <location>
        <begin position="396"/>
        <end position="405"/>
    </location>
</feature>
<organism evidence="3 4">
    <name type="scientific">Kipferlia bialata</name>
    <dbReference type="NCBI Taxonomy" id="797122"/>
    <lineage>
        <taxon>Eukaryota</taxon>
        <taxon>Metamonada</taxon>
        <taxon>Carpediemonas-like organisms</taxon>
        <taxon>Kipferlia</taxon>
    </lineage>
</organism>
<feature type="compositionally biased region" description="Basic and acidic residues" evidence="1">
    <location>
        <begin position="376"/>
        <end position="386"/>
    </location>
</feature>
<evidence type="ECO:0000313" key="3">
    <source>
        <dbReference type="EMBL" id="GIQ87849.1"/>
    </source>
</evidence>
<dbReference type="InterPro" id="IPR013785">
    <property type="entry name" value="Aldolase_TIM"/>
</dbReference>
<dbReference type="GO" id="GO:0005737">
    <property type="term" value="C:cytoplasm"/>
    <property type="evidence" value="ECO:0007669"/>
    <property type="project" value="TreeGrafter"/>
</dbReference>
<feature type="region of interest" description="Disordered" evidence="1">
    <location>
        <begin position="367"/>
        <end position="405"/>
    </location>
</feature>
<dbReference type="AlphaFoldDB" id="A0A9K3D2K2"/>
<comment type="caution">
    <text evidence="3">The sequence shown here is derived from an EMBL/GenBank/DDBJ whole genome shotgun (WGS) entry which is preliminary data.</text>
</comment>
<dbReference type="SUPFAM" id="SSF51395">
    <property type="entry name" value="FMN-linked oxidoreductases"/>
    <property type="match status" value="1"/>
</dbReference>
<dbReference type="EMBL" id="BDIP01003548">
    <property type="protein sequence ID" value="GIQ87849.1"/>
    <property type="molecule type" value="Genomic_DNA"/>
</dbReference>
<proteinExistence type="predicted"/>
<feature type="domain" description="DUS-like FMN-binding" evidence="2">
    <location>
        <begin position="1"/>
        <end position="152"/>
    </location>
</feature>
<dbReference type="PANTHER" id="PTHR45936">
    <property type="entry name" value="TRNA-DIHYDROURIDINE(20) SYNTHASE [NAD(P)+]-LIKE"/>
    <property type="match status" value="1"/>
</dbReference>
<dbReference type="Proteomes" id="UP000265618">
    <property type="component" value="Unassembled WGS sequence"/>
</dbReference>
<evidence type="ECO:0000259" key="2">
    <source>
        <dbReference type="Pfam" id="PF01207"/>
    </source>
</evidence>
<reference evidence="3 4" key="1">
    <citation type="journal article" date="2018" name="PLoS ONE">
        <title>The draft genome of Kipferlia bialata reveals reductive genome evolution in fornicate parasites.</title>
        <authorList>
            <person name="Tanifuji G."/>
            <person name="Takabayashi S."/>
            <person name="Kume K."/>
            <person name="Takagi M."/>
            <person name="Nakayama T."/>
            <person name="Kamikawa R."/>
            <person name="Inagaki Y."/>
            <person name="Hashimoto T."/>
        </authorList>
    </citation>
    <scope>NUCLEOTIDE SEQUENCE [LARGE SCALE GENOMIC DNA]</scope>
    <source>
        <strain evidence="3">NY0173</strain>
    </source>
</reference>
<dbReference type="PANTHER" id="PTHR45936:SF1">
    <property type="entry name" value="TRNA-DIHYDROURIDINE(20) SYNTHASE [NAD(P)+]-LIKE"/>
    <property type="match status" value="1"/>
</dbReference>
<dbReference type="CDD" id="cd02801">
    <property type="entry name" value="DUS_like_FMN"/>
    <property type="match status" value="1"/>
</dbReference>
<gene>
    <name evidence="3" type="ORF">KIPB_009971</name>
</gene>
<keyword evidence="4" id="KW-1185">Reference proteome</keyword>
<accession>A0A9K3D2K2</accession>
<sequence length="405" mass="43895">MAPMVRISDVCSRLTAMQLGCKMTWTEVLVDRAVLKATECSLIDGPGPRRLEYRIPDAKPLLVLSDTADPVILQLASSDPKQAVAAALYLVDEVSGVDINMGCKQHFTASGGMGVDLIKDKKAREQGTALALVRALRTALPDQCPVSAKLRLLPVEPASLSEDTHAGKKPQVKDVDIQATAKFCCDLLSAGCSFLSMHCRLTSETRSEPVRMESFPLVLEAMRALGGDDSRVVYNGGLLTSGDIARVRGVVSSPLMLARGAQLNLGLFASPERLSLREREDTVRRLVLNGVLYGTALHIIRRLICSMLPGRRGKRAVSGCREIPELLRLLNLPDTPEVFAKWQHHLDVGATVDAILSEVVIRDGEEHVLSMPGPGTDRESKRDREPSVGPAIPSSEAKRRAQDSA</sequence>
<dbReference type="Pfam" id="PF01207">
    <property type="entry name" value="Dus"/>
    <property type="match status" value="1"/>
</dbReference>
<dbReference type="OrthoDB" id="10262250at2759"/>